<sequence>MPEFKVLNNVLDNMESKGMTYKQVEVTINEDLVEKINTVNKSSHTLEELQNAADKCFAHEWLKRRGMGGGKYIHLQITPKGVGAARSKQRSDELRKSRSFLKKVSDYIEDRKGLFIVLGFLLTLATFALKIFGGK</sequence>
<organism evidence="2 3">
    <name type="scientific">Pseudoalteromonas arctica</name>
    <dbReference type="NCBI Taxonomy" id="394751"/>
    <lineage>
        <taxon>Bacteria</taxon>
        <taxon>Pseudomonadati</taxon>
        <taxon>Pseudomonadota</taxon>
        <taxon>Gammaproteobacteria</taxon>
        <taxon>Alteromonadales</taxon>
        <taxon>Pseudoalteromonadaceae</taxon>
        <taxon>Pseudoalteromonas</taxon>
    </lineage>
</organism>
<keyword evidence="1" id="KW-0472">Membrane</keyword>
<gene>
    <name evidence="2" type="ORF">HHE94_18745</name>
</gene>
<proteinExistence type="predicted"/>
<accession>A0AAP7CKT4</accession>
<evidence type="ECO:0000256" key="1">
    <source>
        <dbReference type="SAM" id="Phobius"/>
    </source>
</evidence>
<reference evidence="2 3" key="1">
    <citation type="submission" date="2020-04" db="EMBL/GenBank/DDBJ databases">
        <title>Genome sequencing and assembly of Pseudoalteromonas arctica.</title>
        <authorList>
            <person name="Cook G.M."/>
        </authorList>
    </citation>
    <scope>NUCLEOTIDE SEQUENCE [LARGE SCALE GENOMIC DNA]</scope>
    <source>
        <strain evidence="2 3">NEC-BIFX-2020_001</strain>
    </source>
</reference>
<name>A0AAP7CKT4_9GAMM</name>
<comment type="caution">
    <text evidence="2">The sequence shown here is derived from an EMBL/GenBank/DDBJ whole genome shotgun (WGS) entry which is preliminary data.</text>
</comment>
<feature type="transmembrane region" description="Helical" evidence="1">
    <location>
        <begin position="113"/>
        <end position="132"/>
    </location>
</feature>
<dbReference type="RefSeq" id="WP_169045222.1">
    <property type="nucleotide sequence ID" value="NZ_JABBYB010000014.1"/>
</dbReference>
<dbReference type="Proteomes" id="UP000549590">
    <property type="component" value="Unassembled WGS sequence"/>
</dbReference>
<keyword evidence="1" id="KW-1133">Transmembrane helix</keyword>
<dbReference type="AlphaFoldDB" id="A0AAP7CKT4"/>
<evidence type="ECO:0000313" key="2">
    <source>
        <dbReference type="EMBL" id="NMP04744.1"/>
    </source>
</evidence>
<dbReference type="EMBL" id="JABBYB010000014">
    <property type="protein sequence ID" value="NMP04744.1"/>
    <property type="molecule type" value="Genomic_DNA"/>
</dbReference>
<evidence type="ECO:0000313" key="3">
    <source>
        <dbReference type="Proteomes" id="UP000549590"/>
    </source>
</evidence>
<keyword evidence="1" id="KW-0812">Transmembrane</keyword>
<protein>
    <submittedName>
        <fullName evidence="2">Uncharacterized protein</fullName>
    </submittedName>
</protein>